<dbReference type="InParanoid" id="B6TP54"/>
<organism evidence="3">
    <name type="scientific">Zea mays</name>
    <name type="common">Maize</name>
    <dbReference type="NCBI Taxonomy" id="4577"/>
    <lineage>
        <taxon>Eukaryota</taxon>
        <taxon>Viridiplantae</taxon>
        <taxon>Streptophyta</taxon>
        <taxon>Embryophyta</taxon>
        <taxon>Tracheophyta</taxon>
        <taxon>Spermatophyta</taxon>
        <taxon>Magnoliopsida</taxon>
        <taxon>Liliopsida</taxon>
        <taxon>Poales</taxon>
        <taxon>Poaceae</taxon>
        <taxon>PACMAD clade</taxon>
        <taxon>Panicoideae</taxon>
        <taxon>Andropogonodae</taxon>
        <taxon>Andropogoneae</taxon>
        <taxon>Tripsacinae</taxon>
        <taxon>Zea</taxon>
    </lineage>
</organism>
<accession>B6TP54</accession>
<evidence type="ECO:0000256" key="2">
    <source>
        <dbReference type="SAM" id="SignalP"/>
    </source>
</evidence>
<dbReference type="InterPro" id="IPR022251">
    <property type="entry name" value="DUF3774_wound-induced"/>
</dbReference>
<reference evidence="4" key="2">
    <citation type="submission" date="2015-12" db="EMBL/GenBank/DDBJ databases">
        <title>Update maize B73 reference genome by single molecule sequencing technologies.</title>
        <authorList>
            <consortium name="Maize Genome Sequencing Project"/>
            <person name="Ware D."/>
        </authorList>
    </citation>
    <scope>NUCLEOTIDE SEQUENCE</scope>
    <source>
        <tissue evidence="4">Seedling</tissue>
    </source>
</reference>
<dbReference type="Pfam" id="PF12609">
    <property type="entry name" value="DUF3774"/>
    <property type="match status" value="1"/>
</dbReference>
<feature type="region of interest" description="Disordered" evidence="1">
    <location>
        <begin position="53"/>
        <end position="81"/>
    </location>
</feature>
<evidence type="ECO:0000313" key="4">
    <source>
        <dbReference type="EMBL" id="AQK46460.1"/>
    </source>
</evidence>
<dbReference type="HOGENOM" id="CLU_2577348_0_0_1"/>
<dbReference type="SMR" id="B6TP54"/>
<protein>
    <submittedName>
        <fullName evidence="3">Uncharacterized protein</fullName>
    </submittedName>
</protein>
<sequence length="81" mass="9133">MAAAARASWMVAMSVGAVEALKDQAGLCRWNYAGVVGGGVDVEHEQLLREERCQEEHGERRRRRRRVARSSSSSRYMLELV</sequence>
<gene>
    <name evidence="4" type="ORF">ZEAMMB73_Zm00001d026390</name>
</gene>
<keyword evidence="2" id="KW-0732">Signal</keyword>
<dbReference type="EMBL" id="EU966769">
    <property type="protein sequence ID" value="ACG38887.1"/>
    <property type="molecule type" value="mRNA"/>
</dbReference>
<evidence type="ECO:0000256" key="1">
    <source>
        <dbReference type="SAM" id="MobiDB-lite"/>
    </source>
</evidence>
<dbReference type="PaxDb" id="4577-GRMZM2G316721_P01"/>
<dbReference type="AlphaFoldDB" id="B6TP54"/>
<dbReference type="EMBL" id="CM000786">
    <property type="protein sequence ID" value="AQK46460.1"/>
    <property type="molecule type" value="Genomic_DNA"/>
</dbReference>
<evidence type="ECO:0000313" key="3">
    <source>
        <dbReference type="EMBL" id="ACG38887.1"/>
    </source>
</evidence>
<proteinExistence type="evidence at transcript level"/>
<reference evidence="3" key="1">
    <citation type="journal article" date="2009" name="Plant Mol. Biol.">
        <title>Insights into corn genes derived from large-scale cDNA sequencing.</title>
        <authorList>
            <person name="Alexandrov N.N."/>
            <person name="Brover V.V."/>
            <person name="Freidin S."/>
            <person name="Troukhan M.E."/>
            <person name="Tatarinova T.V."/>
            <person name="Zhang H."/>
            <person name="Swaller T.J."/>
            <person name="Lu Y.P."/>
            <person name="Bouck J."/>
            <person name="Flavell R.B."/>
            <person name="Feldmann K.A."/>
        </authorList>
    </citation>
    <scope>NUCLEOTIDE SEQUENCE</scope>
</reference>
<name>B6TP54_MAIZE</name>
<feature type="chain" id="PRO_5010825487" evidence="2">
    <location>
        <begin position="21"/>
        <end position="81"/>
    </location>
</feature>
<feature type="signal peptide" evidence="2">
    <location>
        <begin position="1"/>
        <end position="20"/>
    </location>
</feature>